<accession>A0ABN7UX69</accession>
<name>A0ABN7UX69_GIGMA</name>
<proteinExistence type="predicted"/>
<evidence type="ECO:0000313" key="1">
    <source>
        <dbReference type="EMBL" id="CAG8695017.1"/>
    </source>
</evidence>
<organism evidence="1 2">
    <name type="scientific">Gigaspora margarita</name>
    <dbReference type="NCBI Taxonomy" id="4874"/>
    <lineage>
        <taxon>Eukaryota</taxon>
        <taxon>Fungi</taxon>
        <taxon>Fungi incertae sedis</taxon>
        <taxon>Mucoromycota</taxon>
        <taxon>Glomeromycotina</taxon>
        <taxon>Glomeromycetes</taxon>
        <taxon>Diversisporales</taxon>
        <taxon>Gigasporaceae</taxon>
        <taxon>Gigaspora</taxon>
    </lineage>
</organism>
<dbReference type="PANTHER" id="PTHR47718:SF7">
    <property type="entry name" value="PROTEIN FAR1-RELATED SEQUENCE"/>
    <property type="match status" value="1"/>
</dbReference>
<keyword evidence="2" id="KW-1185">Reference proteome</keyword>
<gene>
    <name evidence="1" type="ORF">GMARGA_LOCUS11756</name>
</gene>
<dbReference type="Proteomes" id="UP000789901">
    <property type="component" value="Unassembled WGS sequence"/>
</dbReference>
<reference evidence="1 2" key="1">
    <citation type="submission" date="2021-06" db="EMBL/GenBank/DDBJ databases">
        <authorList>
            <person name="Kallberg Y."/>
            <person name="Tangrot J."/>
            <person name="Rosling A."/>
        </authorList>
    </citation>
    <scope>NUCLEOTIDE SEQUENCE [LARGE SCALE GENOMIC DNA]</scope>
    <source>
        <strain evidence="1 2">120-4 pot B 10/14</strain>
    </source>
</reference>
<dbReference type="EMBL" id="CAJVQB010006984">
    <property type="protein sequence ID" value="CAG8695017.1"/>
    <property type="molecule type" value="Genomic_DNA"/>
</dbReference>
<protein>
    <submittedName>
        <fullName evidence="1">15141_t:CDS:1</fullName>
    </submittedName>
</protein>
<evidence type="ECO:0000313" key="2">
    <source>
        <dbReference type="Proteomes" id="UP000789901"/>
    </source>
</evidence>
<dbReference type="PANTHER" id="PTHR47718">
    <property type="entry name" value="OS01G0519700 PROTEIN"/>
    <property type="match status" value="1"/>
</dbReference>
<comment type="caution">
    <text evidence="1">The sequence shown here is derived from an EMBL/GenBank/DDBJ whole genome shotgun (WGS) entry which is preliminary data.</text>
</comment>
<sequence length="338" mass="38875">MLIKYDSCHLYLERLYNRHASWARYSVAKVFIAKIESTQHVESIIGIIKKHVDCGTLLKELVTVIEQELEKEAQYTRIMDYYGSNLSVGLMLTYNTIFKEVDSILKDNLVPIPLSLQRAQIKQTLLYQVTLITIDQVKKWDINYNNIIEQLYDAPQIHLAKLITDIPFDTIKELWKVSYIAFASKPHYVVILNDSTLLCTCMKIISQGMLYRYQYRVLIQSNYTKFHISLIYTHWFESFSSNTTNFVTIFRGIKTKTSAQIAVSEGVTEELTGILMQFIMKYCHDTGLGIKDTSSLSSIMLQKLFTATKDTKSTFTITEVTESTSNLVLISSIIDQVT</sequence>